<evidence type="ECO:0000256" key="1">
    <source>
        <dbReference type="SAM" id="SignalP"/>
    </source>
</evidence>
<evidence type="ECO:0000313" key="3">
    <source>
        <dbReference type="Proteomes" id="UP001291653"/>
    </source>
</evidence>
<feature type="signal peptide" evidence="1">
    <location>
        <begin position="1"/>
        <end position="31"/>
    </location>
</feature>
<reference evidence="2 3" key="1">
    <citation type="submission" date="2022-10" db="EMBL/GenBank/DDBJ databases">
        <title>Draft genome sequence of Streptomyces sp. YSPA8.</title>
        <authorList>
            <person name="Moriuchi R."/>
            <person name="Dohra H."/>
            <person name="Yamamura H."/>
            <person name="Kodani S."/>
        </authorList>
    </citation>
    <scope>NUCLEOTIDE SEQUENCE [LARGE SCALE GENOMIC DNA]</scope>
    <source>
        <strain evidence="2 3">YSPA8</strain>
    </source>
</reference>
<evidence type="ECO:0008006" key="4">
    <source>
        <dbReference type="Google" id="ProtNLM"/>
    </source>
</evidence>
<protein>
    <recommendedName>
        <fullName evidence="4">Secreted protein</fullName>
    </recommendedName>
</protein>
<name>A0ABQ5NXZ8_9ACTN</name>
<comment type="caution">
    <text evidence="2">The sequence shown here is derived from an EMBL/GenBank/DDBJ whole genome shotgun (WGS) entry which is preliminary data.</text>
</comment>
<sequence>MSAFRRSVVSVLSSVVLAGGLAVGAAGPASAAGCPSSASPVINGASAHWSLRCANGKLLVSGWVQDTSMDGKCAKVRIHPNEGLPKFPTACSSGVRQSFSYEFPGAERADVRLAVA</sequence>
<organism evidence="2 3">
    <name type="scientific">Streptomyces yaizuensis</name>
    <dbReference type="NCBI Taxonomy" id="2989713"/>
    <lineage>
        <taxon>Bacteria</taxon>
        <taxon>Bacillati</taxon>
        <taxon>Actinomycetota</taxon>
        <taxon>Actinomycetes</taxon>
        <taxon>Kitasatosporales</taxon>
        <taxon>Streptomycetaceae</taxon>
        <taxon>Streptomyces</taxon>
    </lineage>
</organism>
<keyword evidence="1" id="KW-0732">Signal</keyword>
<evidence type="ECO:0000313" key="2">
    <source>
        <dbReference type="EMBL" id="GLF95233.1"/>
    </source>
</evidence>
<dbReference type="EMBL" id="BSBI01000004">
    <property type="protein sequence ID" value="GLF95233.1"/>
    <property type="molecule type" value="Genomic_DNA"/>
</dbReference>
<feature type="chain" id="PRO_5047008220" description="Secreted protein" evidence="1">
    <location>
        <begin position="32"/>
        <end position="116"/>
    </location>
</feature>
<dbReference type="RefSeq" id="WP_323447284.1">
    <property type="nucleotide sequence ID" value="NZ_BSBI01000004.1"/>
</dbReference>
<proteinExistence type="predicted"/>
<gene>
    <name evidence="2" type="ORF">SYYSPA8_13070</name>
</gene>
<keyword evidence="3" id="KW-1185">Reference proteome</keyword>
<dbReference type="PROSITE" id="PS51257">
    <property type="entry name" value="PROKAR_LIPOPROTEIN"/>
    <property type="match status" value="1"/>
</dbReference>
<dbReference type="Proteomes" id="UP001291653">
    <property type="component" value="Unassembled WGS sequence"/>
</dbReference>
<accession>A0ABQ5NXZ8</accession>